<accession>A0A8S9XWX3</accession>
<proteinExistence type="predicted"/>
<keyword evidence="2" id="KW-1185">Reference proteome</keyword>
<name>A0A8S9XWX3_APOLU</name>
<reference evidence="1" key="1">
    <citation type="journal article" date="2021" name="Mol. Ecol. Resour.">
        <title>Apolygus lucorum genome provides insights into omnivorousness and mesophyll feeding.</title>
        <authorList>
            <person name="Liu Y."/>
            <person name="Liu H."/>
            <person name="Wang H."/>
            <person name="Huang T."/>
            <person name="Liu B."/>
            <person name="Yang B."/>
            <person name="Yin L."/>
            <person name="Li B."/>
            <person name="Zhang Y."/>
            <person name="Zhang S."/>
            <person name="Jiang F."/>
            <person name="Zhang X."/>
            <person name="Ren Y."/>
            <person name="Wang B."/>
            <person name="Wang S."/>
            <person name="Lu Y."/>
            <person name="Wu K."/>
            <person name="Fan W."/>
            <person name="Wang G."/>
        </authorList>
    </citation>
    <scope>NUCLEOTIDE SEQUENCE</scope>
    <source>
        <strain evidence="1">12Hb</strain>
    </source>
</reference>
<sequence>MSVSVLFRFRGFPGVLRGQCDANNPTEGHISSPITSHHRNQRMEFATVMDNIHNRPCMHNRHNMPLLVV</sequence>
<evidence type="ECO:0000313" key="2">
    <source>
        <dbReference type="Proteomes" id="UP000466442"/>
    </source>
</evidence>
<evidence type="ECO:0000313" key="1">
    <source>
        <dbReference type="EMBL" id="KAF6213572.1"/>
    </source>
</evidence>
<comment type="caution">
    <text evidence="1">The sequence shown here is derived from an EMBL/GenBank/DDBJ whole genome shotgun (WGS) entry which is preliminary data.</text>
</comment>
<dbReference type="AlphaFoldDB" id="A0A8S9XWX3"/>
<protein>
    <submittedName>
        <fullName evidence="1">Uncharacterized protein</fullName>
    </submittedName>
</protein>
<dbReference type="EMBL" id="WIXP02000003">
    <property type="protein sequence ID" value="KAF6213572.1"/>
    <property type="molecule type" value="Genomic_DNA"/>
</dbReference>
<organism evidence="1 2">
    <name type="scientific">Apolygus lucorum</name>
    <name type="common">Small green plant bug</name>
    <name type="synonym">Lygocoris lucorum</name>
    <dbReference type="NCBI Taxonomy" id="248454"/>
    <lineage>
        <taxon>Eukaryota</taxon>
        <taxon>Metazoa</taxon>
        <taxon>Ecdysozoa</taxon>
        <taxon>Arthropoda</taxon>
        <taxon>Hexapoda</taxon>
        <taxon>Insecta</taxon>
        <taxon>Pterygota</taxon>
        <taxon>Neoptera</taxon>
        <taxon>Paraneoptera</taxon>
        <taxon>Hemiptera</taxon>
        <taxon>Heteroptera</taxon>
        <taxon>Panheteroptera</taxon>
        <taxon>Cimicomorpha</taxon>
        <taxon>Miridae</taxon>
        <taxon>Mirini</taxon>
        <taxon>Apolygus</taxon>
    </lineage>
</organism>
<gene>
    <name evidence="1" type="ORF">GE061_011293</name>
</gene>
<dbReference type="Proteomes" id="UP000466442">
    <property type="component" value="Unassembled WGS sequence"/>
</dbReference>